<feature type="domain" description="Nudix hydrolase" evidence="10">
    <location>
        <begin position="159"/>
        <end position="283"/>
    </location>
</feature>
<dbReference type="InterPro" id="IPR050241">
    <property type="entry name" value="NAD-cap_RNA_hydrolase_NudC"/>
</dbReference>
<comment type="caution">
    <text evidence="11">The sequence shown here is derived from an EMBL/GenBank/DDBJ whole genome shotgun (WGS) entry which is preliminary data.</text>
</comment>
<evidence type="ECO:0000256" key="3">
    <source>
        <dbReference type="ARBA" id="ARBA00009595"/>
    </source>
</evidence>
<evidence type="ECO:0000256" key="2">
    <source>
        <dbReference type="ARBA" id="ARBA00001947"/>
    </source>
</evidence>
<dbReference type="AlphaFoldDB" id="A0A0C1U595"/>
<keyword evidence="6" id="KW-0378">Hydrolase</keyword>
<keyword evidence="7" id="KW-0460">Magnesium</keyword>
<keyword evidence="12" id="KW-1185">Reference proteome</keyword>
<proteinExistence type="inferred from homology"/>
<dbReference type="NCBIfam" id="NF001299">
    <property type="entry name" value="PRK00241.1"/>
    <property type="match status" value="1"/>
</dbReference>
<keyword evidence="5" id="KW-0479">Metal-binding</keyword>
<name>A0A0C1U595_9BACT</name>
<dbReference type="PROSITE" id="PS00893">
    <property type="entry name" value="NUDIX_BOX"/>
    <property type="match status" value="1"/>
</dbReference>
<dbReference type="Gene3D" id="3.90.79.20">
    <property type="match status" value="1"/>
</dbReference>
<organism evidence="11 12">
    <name type="scientific">Geobacter soli</name>
    <dbReference type="NCBI Taxonomy" id="1510391"/>
    <lineage>
        <taxon>Bacteria</taxon>
        <taxon>Pseudomonadati</taxon>
        <taxon>Thermodesulfobacteriota</taxon>
        <taxon>Desulfuromonadia</taxon>
        <taxon>Geobacterales</taxon>
        <taxon>Geobacteraceae</taxon>
        <taxon>Geobacter</taxon>
    </lineage>
</organism>
<dbReference type="CDD" id="cd03429">
    <property type="entry name" value="NUDIX_NADH_pyrophosphatase_Nudt13"/>
    <property type="match status" value="1"/>
</dbReference>
<dbReference type="RefSeq" id="WP_039645867.1">
    <property type="nucleotide sequence ID" value="NZ_JXBL01000001.1"/>
</dbReference>
<dbReference type="Pfam" id="PF09296">
    <property type="entry name" value="NUDIX-like"/>
    <property type="match status" value="1"/>
</dbReference>
<evidence type="ECO:0000256" key="7">
    <source>
        <dbReference type="ARBA" id="ARBA00022842"/>
    </source>
</evidence>
<dbReference type="GO" id="GO:0046872">
    <property type="term" value="F:metal ion binding"/>
    <property type="evidence" value="ECO:0007669"/>
    <property type="project" value="UniProtKB-KW"/>
</dbReference>
<dbReference type="GO" id="GO:0006742">
    <property type="term" value="P:NADP+ catabolic process"/>
    <property type="evidence" value="ECO:0007669"/>
    <property type="project" value="TreeGrafter"/>
</dbReference>
<evidence type="ECO:0000256" key="8">
    <source>
        <dbReference type="ARBA" id="ARBA00023027"/>
    </source>
</evidence>
<dbReference type="InterPro" id="IPR020084">
    <property type="entry name" value="NUDIX_hydrolase_CS"/>
</dbReference>
<dbReference type="GO" id="GO:0005829">
    <property type="term" value="C:cytosol"/>
    <property type="evidence" value="ECO:0007669"/>
    <property type="project" value="TreeGrafter"/>
</dbReference>
<dbReference type="InterPro" id="IPR015797">
    <property type="entry name" value="NUDIX_hydrolase-like_dom_sf"/>
</dbReference>
<keyword evidence="8" id="KW-0520">NAD</keyword>
<evidence type="ECO:0000259" key="10">
    <source>
        <dbReference type="PROSITE" id="PS51462"/>
    </source>
</evidence>
<evidence type="ECO:0000256" key="9">
    <source>
        <dbReference type="ARBA" id="ARBA00023679"/>
    </source>
</evidence>
<evidence type="ECO:0000313" key="11">
    <source>
        <dbReference type="EMBL" id="KIE42890.1"/>
    </source>
</evidence>
<dbReference type="Proteomes" id="UP000031433">
    <property type="component" value="Unassembled WGS sequence"/>
</dbReference>
<dbReference type="InterPro" id="IPR000086">
    <property type="entry name" value="NUDIX_hydrolase_dom"/>
</dbReference>
<dbReference type="FunFam" id="3.90.79.10:FF:000051">
    <property type="entry name" value="Probable NADH pyrophosphatase"/>
    <property type="match status" value="1"/>
</dbReference>
<dbReference type="EMBL" id="JXBL01000001">
    <property type="protein sequence ID" value="KIE42890.1"/>
    <property type="molecule type" value="Genomic_DNA"/>
</dbReference>
<protein>
    <recommendedName>
        <fullName evidence="4">NAD(+) diphosphatase</fullName>
        <ecNumber evidence="4">3.6.1.22</ecNumber>
    </recommendedName>
</protein>
<dbReference type="GO" id="GO:0035529">
    <property type="term" value="F:NADH pyrophosphatase activity"/>
    <property type="evidence" value="ECO:0007669"/>
    <property type="project" value="TreeGrafter"/>
</dbReference>
<dbReference type="GO" id="GO:0019677">
    <property type="term" value="P:NAD+ catabolic process"/>
    <property type="evidence" value="ECO:0007669"/>
    <property type="project" value="TreeGrafter"/>
</dbReference>
<sequence length="291" mass="31982">MRYPDTVNFPFNAAVLGDSFDMLHPGIPDDGSPGIWAILRGGSLVVAAQGGRLALPCGTLPEGLFVESEPVLMGRWQGMPVRAVRVGARTELPPHLAAEPFNAGGECLDDVTLTLGGIAQQVLHWERSSTRCPRCGGATERLAGGWGKHCPSCRTEHFPHIHPCAIILVRRGDEFLLVRKPEWTPGRYSLVAGFLDFGESLEECARREVREEAGVEIAGIRYVGSQCWPFPSQLMAGFVAEYAGGEIRVDPDEIEDARWFSVDRMPGSLPQHRSIARWIIERFALGDRETP</sequence>
<dbReference type="PANTHER" id="PTHR42904">
    <property type="entry name" value="NUDIX HYDROLASE, NUDC SUBFAMILY"/>
    <property type="match status" value="1"/>
</dbReference>
<gene>
    <name evidence="11" type="ORF">SE37_09725</name>
</gene>
<dbReference type="SUPFAM" id="SSF55811">
    <property type="entry name" value="Nudix"/>
    <property type="match status" value="2"/>
</dbReference>
<evidence type="ECO:0000313" key="12">
    <source>
        <dbReference type="Proteomes" id="UP000031433"/>
    </source>
</evidence>
<evidence type="ECO:0000256" key="5">
    <source>
        <dbReference type="ARBA" id="ARBA00022723"/>
    </source>
</evidence>
<dbReference type="Pfam" id="PF00293">
    <property type="entry name" value="NUDIX"/>
    <property type="match status" value="1"/>
</dbReference>
<comment type="catalytic activity">
    <reaction evidence="9">
        <text>a 5'-end NAD(+)-phospho-ribonucleoside in mRNA + H2O = a 5'-end phospho-adenosine-phospho-ribonucleoside in mRNA + beta-nicotinamide D-ribonucleotide + 2 H(+)</text>
        <dbReference type="Rhea" id="RHEA:60876"/>
        <dbReference type="Rhea" id="RHEA-COMP:15698"/>
        <dbReference type="Rhea" id="RHEA-COMP:15719"/>
        <dbReference type="ChEBI" id="CHEBI:14649"/>
        <dbReference type="ChEBI" id="CHEBI:15377"/>
        <dbReference type="ChEBI" id="CHEBI:15378"/>
        <dbReference type="ChEBI" id="CHEBI:144029"/>
        <dbReference type="ChEBI" id="CHEBI:144051"/>
    </reaction>
    <physiologicalReaction direction="left-to-right" evidence="9">
        <dbReference type="Rhea" id="RHEA:60877"/>
    </physiologicalReaction>
</comment>
<dbReference type="EC" id="3.6.1.22" evidence="4"/>
<comment type="cofactor">
    <cofactor evidence="2">
        <name>Zn(2+)</name>
        <dbReference type="ChEBI" id="CHEBI:29105"/>
    </cofactor>
</comment>
<dbReference type="PROSITE" id="PS51462">
    <property type="entry name" value="NUDIX"/>
    <property type="match status" value="1"/>
</dbReference>
<reference evidence="11 12" key="1">
    <citation type="submission" date="2015-01" db="EMBL/GenBank/DDBJ databases">
        <title>Genome sequence of the anaerobic bacterium Geobacter soli GSS01, a dissimilatory Fe(III) reducer from soil.</title>
        <authorList>
            <person name="Yang G."/>
            <person name="Zhou S."/>
        </authorList>
    </citation>
    <scope>NUCLEOTIDE SEQUENCE [LARGE SCALE GENOMIC DNA]</scope>
    <source>
        <strain evidence="11 12">GSS01</strain>
    </source>
</reference>
<comment type="similarity">
    <text evidence="3">Belongs to the Nudix hydrolase family. NudC subfamily.</text>
</comment>
<dbReference type="Pfam" id="PF09297">
    <property type="entry name" value="Zn_ribbon_NUD"/>
    <property type="match status" value="1"/>
</dbReference>
<evidence type="ECO:0000256" key="6">
    <source>
        <dbReference type="ARBA" id="ARBA00022801"/>
    </source>
</evidence>
<dbReference type="InterPro" id="IPR049734">
    <property type="entry name" value="NudC-like_C"/>
</dbReference>
<accession>A0A0C1U595</accession>
<evidence type="ECO:0000256" key="1">
    <source>
        <dbReference type="ARBA" id="ARBA00001946"/>
    </source>
</evidence>
<evidence type="ECO:0000256" key="4">
    <source>
        <dbReference type="ARBA" id="ARBA00012381"/>
    </source>
</evidence>
<dbReference type="Gene3D" id="3.90.79.10">
    <property type="entry name" value="Nucleoside Triphosphate Pyrophosphohydrolase"/>
    <property type="match status" value="1"/>
</dbReference>
<dbReference type="PANTHER" id="PTHR42904:SF6">
    <property type="entry name" value="NAD-CAPPED RNA HYDROLASE NUDT12"/>
    <property type="match status" value="1"/>
</dbReference>
<comment type="cofactor">
    <cofactor evidence="1">
        <name>Mg(2+)</name>
        <dbReference type="ChEBI" id="CHEBI:18420"/>
    </cofactor>
</comment>
<dbReference type="InterPro" id="IPR015376">
    <property type="entry name" value="Znr_NADH_PPase"/>
</dbReference>
<dbReference type="InterPro" id="IPR015375">
    <property type="entry name" value="NADH_PPase-like_N"/>
</dbReference>